<proteinExistence type="evidence at transcript level"/>
<organism evidence="2">
    <name type="scientific">Perinereis nuntia</name>
    <name type="common">Polychaete worm</name>
    <name type="synonym">Lycoris nuntia</name>
    <dbReference type="NCBI Taxonomy" id="460893"/>
    <lineage>
        <taxon>Eukaryota</taxon>
        <taxon>Metazoa</taxon>
        <taxon>Spiralia</taxon>
        <taxon>Lophotrochozoa</taxon>
        <taxon>Annelida</taxon>
        <taxon>Polychaeta</taxon>
        <taxon>Errantia</taxon>
        <taxon>Phyllodocida</taxon>
        <taxon>Nereididae</taxon>
        <taxon>Perinereis</taxon>
    </lineage>
</organism>
<dbReference type="InterPro" id="IPR036396">
    <property type="entry name" value="Cyt_P450_sf"/>
</dbReference>
<dbReference type="GO" id="GO:0020037">
    <property type="term" value="F:heme binding"/>
    <property type="evidence" value="ECO:0007669"/>
    <property type="project" value="InterPro"/>
</dbReference>
<dbReference type="Gene3D" id="1.10.630.10">
    <property type="entry name" value="Cytochrome P450"/>
    <property type="match status" value="1"/>
</dbReference>
<accession>G3CHZ3</accession>
<reference evidence="2" key="1">
    <citation type="submission" date="2010-07" db="EMBL/GenBank/DDBJ databases">
        <authorList>
            <person name="Won E.-J."/>
            <person name="Rhee J.-S."/>
            <person name="Lee J.-S."/>
        </authorList>
    </citation>
    <scope>NUCLEOTIDE SEQUENCE</scope>
</reference>
<feature type="non-terminal residue" evidence="2">
    <location>
        <position position="1"/>
    </location>
</feature>
<protein>
    <submittedName>
        <fullName evidence="2">Cytochrome P450 CYP302A1-like protein</fullName>
    </submittedName>
</protein>
<dbReference type="GO" id="GO:0005506">
    <property type="term" value="F:iron ion binding"/>
    <property type="evidence" value="ECO:0007669"/>
    <property type="project" value="InterPro"/>
</dbReference>
<dbReference type="SUPFAM" id="SSF48264">
    <property type="entry name" value="Cytochrome P450"/>
    <property type="match status" value="1"/>
</dbReference>
<dbReference type="EMBL" id="HM631968">
    <property type="protein sequence ID" value="ADN44545.1"/>
    <property type="molecule type" value="mRNA"/>
</dbReference>
<dbReference type="Pfam" id="PF00067">
    <property type="entry name" value="p450"/>
    <property type="match status" value="1"/>
</dbReference>
<evidence type="ECO:0000256" key="1">
    <source>
        <dbReference type="ARBA" id="ARBA00010617"/>
    </source>
</evidence>
<dbReference type="GO" id="GO:0016705">
    <property type="term" value="F:oxidoreductase activity, acting on paired donors, with incorporation or reduction of molecular oxygen"/>
    <property type="evidence" value="ECO:0007669"/>
    <property type="project" value="InterPro"/>
</dbReference>
<name>G3CHZ3_PERNU</name>
<comment type="similarity">
    <text evidence="1">Belongs to the cytochrome P450 family.</text>
</comment>
<feature type="non-terminal residue" evidence="2">
    <location>
        <position position="46"/>
    </location>
</feature>
<evidence type="ECO:0000313" key="2">
    <source>
        <dbReference type="EMBL" id="ADN44545.1"/>
    </source>
</evidence>
<dbReference type="AlphaFoldDB" id="G3CHZ3"/>
<dbReference type="GO" id="GO:0004497">
    <property type="term" value="F:monooxygenase activity"/>
    <property type="evidence" value="ECO:0007669"/>
    <property type="project" value="InterPro"/>
</dbReference>
<dbReference type="InterPro" id="IPR001128">
    <property type="entry name" value="Cyt_P450"/>
</dbReference>
<sequence length="46" mass="5122">PYSTGVARVMPEDVVIGGYEIPEGTLIIPLMDQMCKSEKYFSEPET</sequence>